<comment type="cofactor">
    <cofactor evidence="5">
        <name>heme</name>
        <dbReference type="ChEBI" id="CHEBI:30413"/>
    </cofactor>
</comment>
<evidence type="ECO:0000256" key="4">
    <source>
        <dbReference type="ARBA" id="ARBA00023004"/>
    </source>
</evidence>
<dbReference type="STRING" id="5539.A0A3E2GS60"/>
<dbReference type="PROSITE" id="PS00086">
    <property type="entry name" value="CYTOCHROME_P450"/>
    <property type="match status" value="1"/>
</dbReference>
<keyword evidence="7" id="KW-0472">Membrane</keyword>
<dbReference type="GO" id="GO:0004497">
    <property type="term" value="F:monooxygenase activity"/>
    <property type="evidence" value="ECO:0007669"/>
    <property type="project" value="UniProtKB-KW"/>
</dbReference>
<evidence type="ECO:0000256" key="3">
    <source>
        <dbReference type="ARBA" id="ARBA00023002"/>
    </source>
</evidence>
<dbReference type="InterPro" id="IPR036396">
    <property type="entry name" value="Cyt_P450_sf"/>
</dbReference>
<name>A0A3E2GS60_SCYLI</name>
<evidence type="ECO:0000256" key="2">
    <source>
        <dbReference type="ARBA" id="ARBA00022723"/>
    </source>
</evidence>
<dbReference type="GO" id="GO:0016705">
    <property type="term" value="F:oxidoreductase activity, acting on paired donors, with incorporation or reduction of molecular oxygen"/>
    <property type="evidence" value="ECO:0007669"/>
    <property type="project" value="InterPro"/>
</dbReference>
<dbReference type="Proteomes" id="UP000258309">
    <property type="component" value="Unassembled WGS sequence"/>
</dbReference>
<dbReference type="OrthoDB" id="1103324at2759"/>
<dbReference type="PRINTS" id="PR00385">
    <property type="entry name" value="P450"/>
</dbReference>
<evidence type="ECO:0000256" key="5">
    <source>
        <dbReference type="PIRSR" id="PIRSR602401-1"/>
    </source>
</evidence>
<evidence type="ECO:0000256" key="7">
    <source>
        <dbReference type="SAM" id="Phobius"/>
    </source>
</evidence>
<comment type="caution">
    <text evidence="8">The sequence shown here is derived from an EMBL/GenBank/DDBJ whole genome shotgun (WGS) entry which is preliminary data.</text>
</comment>
<reference evidence="8 9" key="1">
    <citation type="submission" date="2018-05" db="EMBL/GenBank/DDBJ databases">
        <title>Draft genome sequence of Scytalidium lignicola DSM 105466, a ubiquitous saprotrophic fungus.</title>
        <authorList>
            <person name="Buettner E."/>
            <person name="Gebauer A.M."/>
            <person name="Hofrichter M."/>
            <person name="Liers C."/>
            <person name="Kellner H."/>
        </authorList>
    </citation>
    <scope>NUCLEOTIDE SEQUENCE [LARGE SCALE GENOMIC DNA]</scope>
    <source>
        <strain evidence="8 9">DSM 105466</strain>
    </source>
</reference>
<dbReference type="InterPro" id="IPR002401">
    <property type="entry name" value="Cyt_P450_E_grp-I"/>
</dbReference>
<evidence type="ECO:0000313" key="8">
    <source>
        <dbReference type="EMBL" id="RFU23995.1"/>
    </source>
</evidence>
<keyword evidence="9" id="KW-1185">Reference proteome</keyword>
<evidence type="ECO:0008006" key="10">
    <source>
        <dbReference type="Google" id="ProtNLM"/>
    </source>
</evidence>
<evidence type="ECO:0000256" key="6">
    <source>
        <dbReference type="RuleBase" id="RU000461"/>
    </source>
</evidence>
<keyword evidence="7" id="KW-1133">Transmembrane helix</keyword>
<keyword evidence="7" id="KW-0812">Transmembrane</keyword>
<proteinExistence type="inferred from homology"/>
<keyword evidence="3 6" id="KW-0560">Oxidoreductase</keyword>
<gene>
    <name evidence="8" type="ORF">B7463_g12342</name>
</gene>
<dbReference type="InterPro" id="IPR001128">
    <property type="entry name" value="Cyt_P450"/>
</dbReference>
<dbReference type="SUPFAM" id="SSF48264">
    <property type="entry name" value="Cytochrome P450"/>
    <property type="match status" value="1"/>
</dbReference>
<dbReference type="CDD" id="cd11065">
    <property type="entry name" value="CYP64-like"/>
    <property type="match status" value="1"/>
</dbReference>
<dbReference type="OMA" id="NIFTWDQ"/>
<sequence length="521" mass="59381">MISLNVILFALVVVCITGIYASLRPRRIPKGAKELPGPKGYPIIGNLLQIPKTHSWLKFKEWADEYGPIYKIHVLGSTYVVISSEKIANDLLSMRGAIYSDRPYFVMGYDLVTRGGNLVFNGMNDYWRRGRKFAQAQLSTTGSRSWQGIQAMEAPRLICDLVEQPSNYSLLFERYSTIVSLRQGFGKSVERGPQEESHARKIMSLMHVIERVASPFAYLVDVLPVLMRLPECLAPFKREGKIFHQQESSYFLGLLADARKVKEEGQPEEPPSFARSYLNKPEYWNLSDFEAAYTIGTLYGGGSGTTSSTMQTYCLTMCHYPEWQKRLQDEIDQVVGNDRIPRFDDMPNLPCVRAVVKEMLRWRPVVSGGVPHRLIQDDIYEGYFIPAGTVVHANQWAIHREEALYPDPETFRPERWLEPEYPTFRAPLTEFPNLKRFSAFGFGRRICPGLESAENALFIQVSSLAWACNVTRKKDKDGNDIPVPLYDYSAGTNTAPKPFAFDLIPRSQERLQLMRESSTKQ</sequence>
<accession>A0A3E2GS60</accession>
<keyword evidence="6" id="KW-0503">Monooxygenase</keyword>
<keyword evidence="4 5" id="KW-0408">Iron</keyword>
<feature type="non-terminal residue" evidence="8">
    <location>
        <position position="1"/>
    </location>
</feature>
<feature type="non-terminal residue" evidence="8">
    <location>
        <position position="521"/>
    </location>
</feature>
<dbReference type="Pfam" id="PF00067">
    <property type="entry name" value="p450"/>
    <property type="match status" value="1"/>
</dbReference>
<feature type="binding site" description="axial binding residue" evidence="5">
    <location>
        <position position="447"/>
    </location>
    <ligand>
        <name>heme</name>
        <dbReference type="ChEBI" id="CHEBI:30413"/>
    </ligand>
    <ligandPart>
        <name>Fe</name>
        <dbReference type="ChEBI" id="CHEBI:18248"/>
    </ligandPart>
</feature>
<organism evidence="8 9">
    <name type="scientific">Scytalidium lignicola</name>
    <name type="common">Hyphomycete</name>
    <dbReference type="NCBI Taxonomy" id="5539"/>
    <lineage>
        <taxon>Eukaryota</taxon>
        <taxon>Fungi</taxon>
        <taxon>Dikarya</taxon>
        <taxon>Ascomycota</taxon>
        <taxon>Pezizomycotina</taxon>
        <taxon>Leotiomycetes</taxon>
        <taxon>Leotiomycetes incertae sedis</taxon>
        <taxon>Scytalidium</taxon>
    </lineage>
</organism>
<keyword evidence="5 6" id="KW-0349">Heme</keyword>
<evidence type="ECO:0000313" key="9">
    <source>
        <dbReference type="Proteomes" id="UP000258309"/>
    </source>
</evidence>
<dbReference type="AlphaFoldDB" id="A0A3E2GS60"/>
<evidence type="ECO:0000256" key="1">
    <source>
        <dbReference type="ARBA" id="ARBA00010617"/>
    </source>
</evidence>
<dbReference type="PANTHER" id="PTHR46300:SF8">
    <property type="entry name" value="CYTOCHROME P450 2E1"/>
    <property type="match status" value="1"/>
</dbReference>
<protein>
    <recommendedName>
        <fullName evidence="10">Cytochrome P450</fullName>
    </recommendedName>
</protein>
<feature type="transmembrane region" description="Helical" evidence="7">
    <location>
        <begin position="6"/>
        <end position="23"/>
    </location>
</feature>
<dbReference type="GO" id="GO:0005506">
    <property type="term" value="F:iron ion binding"/>
    <property type="evidence" value="ECO:0007669"/>
    <property type="project" value="InterPro"/>
</dbReference>
<dbReference type="PRINTS" id="PR00463">
    <property type="entry name" value="EP450I"/>
</dbReference>
<comment type="similarity">
    <text evidence="1 6">Belongs to the cytochrome P450 family.</text>
</comment>
<dbReference type="InterPro" id="IPR017972">
    <property type="entry name" value="Cyt_P450_CS"/>
</dbReference>
<dbReference type="GO" id="GO:0020037">
    <property type="term" value="F:heme binding"/>
    <property type="evidence" value="ECO:0007669"/>
    <property type="project" value="InterPro"/>
</dbReference>
<dbReference type="InterPro" id="IPR050364">
    <property type="entry name" value="Cytochrome_P450_fung"/>
</dbReference>
<keyword evidence="2 5" id="KW-0479">Metal-binding</keyword>
<dbReference type="EMBL" id="NCSJ02000535">
    <property type="protein sequence ID" value="RFU23995.1"/>
    <property type="molecule type" value="Genomic_DNA"/>
</dbReference>
<dbReference type="Gene3D" id="1.10.630.10">
    <property type="entry name" value="Cytochrome P450"/>
    <property type="match status" value="1"/>
</dbReference>
<dbReference type="PANTHER" id="PTHR46300">
    <property type="entry name" value="P450, PUTATIVE (EUROFUNG)-RELATED-RELATED"/>
    <property type="match status" value="1"/>
</dbReference>